<keyword evidence="3" id="KW-1185">Reference proteome</keyword>
<dbReference type="Proteomes" id="UP000566819">
    <property type="component" value="Unassembled WGS sequence"/>
</dbReference>
<evidence type="ECO:0000313" key="3">
    <source>
        <dbReference type="Proteomes" id="UP000566819"/>
    </source>
</evidence>
<dbReference type="AlphaFoldDB" id="A0A8H4RDC2"/>
<feature type="compositionally biased region" description="Polar residues" evidence="1">
    <location>
        <begin position="14"/>
        <end position="25"/>
    </location>
</feature>
<proteinExistence type="predicted"/>
<accession>A0A8H4RDC2</accession>
<gene>
    <name evidence="2" type="ORF">G7Y89_g10697</name>
</gene>
<dbReference type="OrthoDB" id="3535214at2759"/>
<reference evidence="2 3" key="1">
    <citation type="submission" date="2020-03" db="EMBL/GenBank/DDBJ databases">
        <title>Draft Genome Sequence of Cudoniella acicularis.</title>
        <authorList>
            <person name="Buettner E."/>
            <person name="Kellner H."/>
        </authorList>
    </citation>
    <scope>NUCLEOTIDE SEQUENCE [LARGE SCALE GENOMIC DNA]</scope>
    <source>
        <strain evidence="2 3">DSM 108380</strain>
    </source>
</reference>
<feature type="region of interest" description="Disordered" evidence="1">
    <location>
        <begin position="123"/>
        <end position="148"/>
    </location>
</feature>
<comment type="caution">
    <text evidence="2">The sequence shown here is derived from an EMBL/GenBank/DDBJ whole genome shotgun (WGS) entry which is preliminary data.</text>
</comment>
<evidence type="ECO:0000313" key="2">
    <source>
        <dbReference type="EMBL" id="KAF4627458.1"/>
    </source>
</evidence>
<sequence>MGSNDKTVSHKRTSSTAGNTTSPPQTKVRIASAQTLTLQEVFIVVRTDNPGCQDPRSETQGVYLTLQDANNCVRRIANTEFSAAEEWSSPKWGTEDDGRVYWESDDVGEGEQAELRIERWEVKAPGSEEDVEFEVGKEESGSEDEGDR</sequence>
<protein>
    <submittedName>
        <fullName evidence="2">Uncharacterized protein</fullName>
    </submittedName>
</protein>
<feature type="region of interest" description="Disordered" evidence="1">
    <location>
        <begin position="1"/>
        <end position="26"/>
    </location>
</feature>
<dbReference type="EMBL" id="JAAMPI010000965">
    <property type="protein sequence ID" value="KAF4627458.1"/>
    <property type="molecule type" value="Genomic_DNA"/>
</dbReference>
<name>A0A8H4RDC2_9HELO</name>
<organism evidence="2 3">
    <name type="scientific">Cudoniella acicularis</name>
    <dbReference type="NCBI Taxonomy" id="354080"/>
    <lineage>
        <taxon>Eukaryota</taxon>
        <taxon>Fungi</taxon>
        <taxon>Dikarya</taxon>
        <taxon>Ascomycota</taxon>
        <taxon>Pezizomycotina</taxon>
        <taxon>Leotiomycetes</taxon>
        <taxon>Helotiales</taxon>
        <taxon>Tricladiaceae</taxon>
        <taxon>Cudoniella</taxon>
    </lineage>
</organism>
<evidence type="ECO:0000256" key="1">
    <source>
        <dbReference type="SAM" id="MobiDB-lite"/>
    </source>
</evidence>